<reference evidence="1 2" key="1">
    <citation type="journal article" date="2021" name="BMC Biol.">
        <title>Horizontally acquired antibacterial genes associated with adaptive radiation of ladybird beetles.</title>
        <authorList>
            <person name="Li H.S."/>
            <person name="Tang X.F."/>
            <person name="Huang Y.H."/>
            <person name="Xu Z.Y."/>
            <person name="Chen M.L."/>
            <person name="Du X.Y."/>
            <person name="Qiu B.Y."/>
            <person name="Chen P.T."/>
            <person name="Zhang W."/>
            <person name="Slipinski A."/>
            <person name="Escalona H.E."/>
            <person name="Waterhouse R.M."/>
            <person name="Zwick A."/>
            <person name="Pang H."/>
        </authorList>
    </citation>
    <scope>NUCLEOTIDE SEQUENCE [LARGE SCALE GENOMIC DNA]</scope>
    <source>
        <strain evidence="1">SYSU2018</strain>
    </source>
</reference>
<name>A0ABD2P3N4_9CUCU</name>
<gene>
    <name evidence="1" type="ORF">HHI36_000095</name>
</gene>
<proteinExistence type="predicted"/>
<protein>
    <recommendedName>
        <fullName evidence="3">HTH psq-type domain-containing protein</fullName>
    </recommendedName>
</protein>
<dbReference type="Proteomes" id="UP001516400">
    <property type="component" value="Unassembled WGS sequence"/>
</dbReference>
<evidence type="ECO:0008006" key="3">
    <source>
        <dbReference type="Google" id="ProtNLM"/>
    </source>
</evidence>
<evidence type="ECO:0000313" key="1">
    <source>
        <dbReference type="EMBL" id="KAL3285565.1"/>
    </source>
</evidence>
<keyword evidence="2" id="KW-1185">Reference proteome</keyword>
<dbReference type="EMBL" id="JABFTP020000185">
    <property type="protein sequence ID" value="KAL3285565.1"/>
    <property type="molecule type" value="Genomic_DNA"/>
</dbReference>
<comment type="caution">
    <text evidence="1">The sequence shown here is derived from an EMBL/GenBank/DDBJ whole genome shotgun (WGS) entry which is preliminary data.</text>
</comment>
<organism evidence="1 2">
    <name type="scientific">Cryptolaemus montrouzieri</name>
    <dbReference type="NCBI Taxonomy" id="559131"/>
    <lineage>
        <taxon>Eukaryota</taxon>
        <taxon>Metazoa</taxon>
        <taxon>Ecdysozoa</taxon>
        <taxon>Arthropoda</taxon>
        <taxon>Hexapoda</taxon>
        <taxon>Insecta</taxon>
        <taxon>Pterygota</taxon>
        <taxon>Neoptera</taxon>
        <taxon>Endopterygota</taxon>
        <taxon>Coleoptera</taxon>
        <taxon>Polyphaga</taxon>
        <taxon>Cucujiformia</taxon>
        <taxon>Coccinelloidea</taxon>
        <taxon>Coccinellidae</taxon>
        <taxon>Scymninae</taxon>
        <taxon>Scymnini</taxon>
        <taxon>Cryptolaemus</taxon>
    </lineage>
</organism>
<evidence type="ECO:0000313" key="2">
    <source>
        <dbReference type="Proteomes" id="UP001516400"/>
    </source>
</evidence>
<sequence length="148" mass="17173">MMEAVKSVLAGDLSAKESAIRFQIPRVTLMRYRKKCEGNDINWNEVTIVDVPRWSQTTMFVKSSVLMRKICWLVTSSNGLLPMATRKLALANHETIQQTWTHKKTAVKDWLNVFMKMNNQLSLRSPNQLLLRGQWDSISQLFKKFSEI</sequence>
<accession>A0ABD2P3N4</accession>
<dbReference type="AlphaFoldDB" id="A0ABD2P3N4"/>